<protein>
    <submittedName>
        <fullName evidence="10">ABC transporter permease subunit</fullName>
    </submittedName>
</protein>
<feature type="transmembrane region" description="Helical" evidence="7">
    <location>
        <begin position="159"/>
        <end position="180"/>
    </location>
</feature>
<dbReference type="GO" id="GO:0005886">
    <property type="term" value="C:plasma membrane"/>
    <property type="evidence" value="ECO:0007669"/>
    <property type="project" value="UniProtKB-SubCell"/>
</dbReference>
<evidence type="ECO:0000259" key="9">
    <source>
        <dbReference type="PROSITE" id="PS50928"/>
    </source>
</evidence>
<feature type="transmembrane region" description="Helical" evidence="7">
    <location>
        <begin position="315"/>
        <end position="337"/>
    </location>
</feature>
<accession>A0A345HUQ2</accession>
<evidence type="ECO:0000256" key="5">
    <source>
        <dbReference type="ARBA" id="ARBA00022989"/>
    </source>
</evidence>
<evidence type="ECO:0000256" key="2">
    <source>
        <dbReference type="ARBA" id="ARBA00022448"/>
    </source>
</evidence>
<dbReference type="PANTHER" id="PTHR30193:SF37">
    <property type="entry name" value="INNER MEMBRANE ABC TRANSPORTER PERMEASE PROTEIN YCJO"/>
    <property type="match status" value="1"/>
</dbReference>
<organism evidence="10 11">
    <name type="scientific">Streptomyces paludis</name>
    <dbReference type="NCBI Taxonomy" id="2282738"/>
    <lineage>
        <taxon>Bacteria</taxon>
        <taxon>Bacillati</taxon>
        <taxon>Actinomycetota</taxon>
        <taxon>Actinomycetes</taxon>
        <taxon>Kitasatosporales</taxon>
        <taxon>Streptomycetaceae</taxon>
        <taxon>Streptomyces</taxon>
    </lineage>
</organism>
<dbReference type="InterPro" id="IPR000515">
    <property type="entry name" value="MetI-like"/>
</dbReference>
<name>A0A345HUQ2_9ACTN</name>
<dbReference type="InterPro" id="IPR035906">
    <property type="entry name" value="MetI-like_sf"/>
</dbReference>
<feature type="transmembrane region" description="Helical" evidence="7">
    <location>
        <begin position="200"/>
        <end position="229"/>
    </location>
</feature>
<dbReference type="PANTHER" id="PTHR30193">
    <property type="entry name" value="ABC TRANSPORTER PERMEASE PROTEIN"/>
    <property type="match status" value="1"/>
</dbReference>
<feature type="compositionally biased region" description="Basic and acidic residues" evidence="8">
    <location>
        <begin position="1"/>
        <end position="12"/>
    </location>
</feature>
<dbReference type="AlphaFoldDB" id="A0A345HUQ2"/>
<dbReference type="PROSITE" id="PS50928">
    <property type="entry name" value="ABC_TM1"/>
    <property type="match status" value="1"/>
</dbReference>
<dbReference type="EMBL" id="CP031194">
    <property type="protein sequence ID" value="AXG80426.1"/>
    <property type="molecule type" value="Genomic_DNA"/>
</dbReference>
<dbReference type="CDD" id="cd06261">
    <property type="entry name" value="TM_PBP2"/>
    <property type="match status" value="1"/>
</dbReference>
<keyword evidence="5 7" id="KW-1133">Transmembrane helix</keyword>
<dbReference type="Proteomes" id="UP000253868">
    <property type="component" value="Chromosome"/>
</dbReference>
<keyword evidence="2 7" id="KW-0813">Transport</keyword>
<dbReference type="RefSeq" id="WP_114662143.1">
    <property type="nucleotide sequence ID" value="NZ_CP031194.1"/>
</dbReference>
<dbReference type="OrthoDB" id="9804439at2"/>
<comment type="subcellular location">
    <subcellularLocation>
        <location evidence="1 7">Cell membrane</location>
        <topology evidence="1 7">Multi-pass membrane protein</topology>
    </subcellularLocation>
</comment>
<feature type="domain" description="ABC transmembrane type-1" evidence="9">
    <location>
        <begin position="119"/>
        <end position="334"/>
    </location>
</feature>
<dbReference type="GO" id="GO:0055085">
    <property type="term" value="P:transmembrane transport"/>
    <property type="evidence" value="ECO:0007669"/>
    <property type="project" value="InterPro"/>
</dbReference>
<evidence type="ECO:0000256" key="8">
    <source>
        <dbReference type="SAM" id="MobiDB-lite"/>
    </source>
</evidence>
<dbReference type="KEGG" id="spad:DVK44_25255"/>
<dbReference type="Gene3D" id="1.10.3720.10">
    <property type="entry name" value="MetI-like"/>
    <property type="match status" value="1"/>
</dbReference>
<comment type="similarity">
    <text evidence="7">Belongs to the binding-protein-dependent transport system permease family.</text>
</comment>
<proteinExistence type="inferred from homology"/>
<evidence type="ECO:0000256" key="1">
    <source>
        <dbReference type="ARBA" id="ARBA00004651"/>
    </source>
</evidence>
<evidence type="ECO:0000256" key="6">
    <source>
        <dbReference type="ARBA" id="ARBA00023136"/>
    </source>
</evidence>
<evidence type="ECO:0000256" key="7">
    <source>
        <dbReference type="RuleBase" id="RU363032"/>
    </source>
</evidence>
<dbReference type="SUPFAM" id="SSF161098">
    <property type="entry name" value="MetI-like"/>
    <property type="match status" value="1"/>
</dbReference>
<feature type="transmembrane region" description="Helical" evidence="7">
    <location>
        <begin position="60"/>
        <end position="82"/>
    </location>
</feature>
<keyword evidence="6 7" id="KW-0472">Membrane</keyword>
<evidence type="ECO:0000256" key="3">
    <source>
        <dbReference type="ARBA" id="ARBA00022475"/>
    </source>
</evidence>
<feature type="transmembrane region" description="Helical" evidence="7">
    <location>
        <begin position="266"/>
        <end position="285"/>
    </location>
</feature>
<gene>
    <name evidence="10" type="ORF">DVK44_25255</name>
</gene>
<feature type="region of interest" description="Disordered" evidence="8">
    <location>
        <begin position="1"/>
        <end position="55"/>
    </location>
</feature>
<evidence type="ECO:0000313" key="11">
    <source>
        <dbReference type="Proteomes" id="UP000253868"/>
    </source>
</evidence>
<dbReference type="InterPro" id="IPR051393">
    <property type="entry name" value="ABC_transporter_permease"/>
</dbReference>
<keyword evidence="4 7" id="KW-0812">Transmembrane</keyword>
<keyword evidence="11" id="KW-1185">Reference proteome</keyword>
<feature type="transmembrane region" description="Helical" evidence="7">
    <location>
        <begin position="114"/>
        <end position="147"/>
    </location>
</feature>
<reference evidence="11" key="1">
    <citation type="submission" date="2018-07" db="EMBL/GenBank/DDBJ databases">
        <authorList>
            <person name="Zhao J."/>
        </authorList>
    </citation>
    <scope>NUCLEOTIDE SEQUENCE [LARGE SCALE GENOMIC DNA]</scope>
    <source>
        <strain evidence="11">GSSD-12</strain>
    </source>
</reference>
<sequence>MTRDVRTHEDPKPAAAAVRRPEEGAHAAGVGTTRGRAGRAGRPGRPGRASGRGRAGRRSVTGWLFVLPALAFFCAFVIYPLLTAVQYSFYRWNGIGASTWVGLDNYIRVFTDPALLISIVNALILIVFFTVIPVASGLALATLIRTVRPGPFATVARTVLFLPQIIPLVAAGIAWSWMYAQTGTVNTLLESVGLGSLSRSWLAEFGTALPAVGLIGSWVLTGLCTILLLTGIGKIDASLYEAARIDGAGWWREFVTVTLPGLRREIAVLVTITVIAALSSFDIIYTTTKGGPGTSTLVPGISIFRLAFTQSEVGLASALGIVLLALVLLTVLPIQLLTRDRD</sequence>
<evidence type="ECO:0000313" key="10">
    <source>
        <dbReference type="EMBL" id="AXG80426.1"/>
    </source>
</evidence>
<keyword evidence="3" id="KW-1003">Cell membrane</keyword>
<evidence type="ECO:0000256" key="4">
    <source>
        <dbReference type="ARBA" id="ARBA00022692"/>
    </source>
</evidence>
<dbReference type="Pfam" id="PF00528">
    <property type="entry name" value="BPD_transp_1"/>
    <property type="match status" value="1"/>
</dbReference>